<dbReference type="AlphaFoldDB" id="A0A4Q1CNT6"/>
<dbReference type="PROSITE" id="PS51257">
    <property type="entry name" value="PROKAR_LIPOPROTEIN"/>
    <property type="match status" value="1"/>
</dbReference>
<reference evidence="1 2" key="1">
    <citation type="submission" date="2019-01" db="EMBL/GenBank/DDBJ databases">
        <title>Lacibacter sp. strain TTM-7.</title>
        <authorList>
            <person name="Chen W.-M."/>
        </authorList>
    </citation>
    <scope>NUCLEOTIDE SEQUENCE [LARGE SCALE GENOMIC DNA]</scope>
    <source>
        <strain evidence="1 2">TTM-7</strain>
    </source>
</reference>
<name>A0A4Q1CNT6_9BACT</name>
<dbReference type="OrthoDB" id="667349at2"/>
<protein>
    <recommendedName>
        <fullName evidence="3">Lipocalin-like domain-containing protein</fullName>
    </recommendedName>
</protein>
<evidence type="ECO:0000313" key="2">
    <source>
        <dbReference type="Proteomes" id="UP000290204"/>
    </source>
</evidence>
<organism evidence="1 2">
    <name type="scientific">Lacibacter luteus</name>
    <dbReference type="NCBI Taxonomy" id="2508719"/>
    <lineage>
        <taxon>Bacteria</taxon>
        <taxon>Pseudomonadati</taxon>
        <taxon>Bacteroidota</taxon>
        <taxon>Chitinophagia</taxon>
        <taxon>Chitinophagales</taxon>
        <taxon>Chitinophagaceae</taxon>
        <taxon>Lacibacter</taxon>
    </lineage>
</organism>
<sequence length="151" mass="18072">MQVKLYSISFIVVSLLTLSSCKKWLPENRIEGSWQLTEIQKRRPFSNENVSSVYQQGTFTFFEDRTARYTDANGTMQGSWEMRSFDNGYTDSDGNWQSQTRNVLWVKLYDFSSNRVIDWYFDRFDFRDSGQRLFAFMDGSGYDYRYCFNKR</sequence>
<keyword evidence="2" id="KW-1185">Reference proteome</keyword>
<comment type="caution">
    <text evidence="1">The sequence shown here is derived from an EMBL/GenBank/DDBJ whole genome shotgun (WGS) entry which is preliminary data.</text>
</comment>
<dbReference type="Proteomes" id="UP000290204">
    <property type="component" value="Unassembled WGS sequence"/>
</dbReference>
<dbReference type="EMBL" id="SDHW01000001">
    <property type="protein sequence ID" value="RXK62763.1"/>
    <property type="molecule type" value="Genomic_DNA"/>
</dbReference>
<accession>A0A4Q1CNT6</accession>
<evidence type="ECO:0008006" key="3">
    <source>
        <dbReference type="Google" id="ProtNLM"/>
    </source>
</evidence>
<dbReference type="RefSeq" id="WP_129130133.1">
    <property type="nucleotide sequence ID" value="NZ_SDHW01000001.1"/>
</dbReference>
<gene>
    <name evidence="1" type="ORF">ESA94_07130</name>
</gene>
<evidence type="ECO:0000313" key="1">
    <source>
        <dbReference type="EMBL" id="RXK62763.1"/>
    </source>
</evidence>
<proteinExistence type="predicted"/>